<reference evidence="2 3" key="1">
    <citation type="submission" date="2015-05" db="EMBL/GenBank/DDBJ databases">
        <authorList>
            <person name="Wang D.B."/>
            <person name="Wang M."/>
        </authorList>
    </citation>
    <scope>NUCLEOTIDE SEQUENCE [LARGE SCALE GENOMIC DNA]</scope>
    <source>
        <strain evidence="2">VL1</strain>
    </source>
</reference>
<dbReference type="EMBL" id="CVQH01003335">
    <property type="protein sequence ID" value="CRK11883.1"/>
    <property type="molecule type" value="Genomic_DNA"/>
</dbReference>
<keyword evidence="3" id="KW-1185">Reference proteome</keyword>
<organism evidence="2 3">
    <name type="scientific">Verticillium longisporum</name>
    <name type="common">Verticillium dahliae var. longisporum</name>
    <dbReference type="NCBI Taxonomy" id="100787"/>
    <lineage>
        <taxon>Eukaryota</taxon>
        <taxon>Fungi</taxon>
        <taxon>Dikarya</taxon>
        <taxon>Ascomycota</taxon>
        <taxon>Pezizomycotina</taxon>
        <taxon>Sordariomycetes</taxon>
        <taxon>Hypocreomycetidae</taxon>
        <taxon>Glomerellales</taxon>
        <taxon>Plectosphaerellaceae</taxon>
        <taxon>Verticillium</taxon>
    </lineage>
</organism>
<gene>
    <name evidence="2" type="ORF">BN1708_002323</name>
</gene>
<name>A0A0G4KQ33_VERLO</name>
<evidence type="ECO:0000313" key="2">
    <source>
        <dbReference type="EMBL" id="CRK11883.1"/>
    </source>
</evidence>
<evidence type="ECO:0000256" key="1">
    <source>
        <dbReference type="SAM" id="MobiDB-lite"/>
    </source>
</evidence>
<accession>A0A0G4KQ33</accession>
<feature type="compositionally biased region" description="Polar residues" evidence="1">
    <location>
        <begin position="40"/>
        <end position="62"/>
    </location>
</feature>
<dbReference type="Proteomes" id="UP000044602">
    <property type="component" value="Unassembled WGS sequence"/>
</dbReference>
<sequence>MSLRNFLALGIAVGSGVLITFAEQAHHRQLELKTKDASLSDPTNDGQLNKTMTDTSATPDID</sequence>
<proteinExistence type="predicted"/>
<dbReference type="AlphaFoldDB" id="A0A0G4KQ33"/>
<feature type="region of interest" description="Disordered" evidence="1">
    <location>
        <begin position="32"/>
        <end position="62"/>
    </location>
</feature>
<evidence type="ECO:0000313" key="3">
    <source>
        <dbReference type="Proteomes" id="UP000044602"/>
    </source>
</evidence>
<protein>
    <submittedName>
        <fullName evidence="2">Uncharacterized protein</fullName>
    </submittedName>
</protein>